<keyword evidence="3" id="KW-1185">Reference proteome</keyword>
<accession>A0A5C6ZZZ0</accession>
<dbReference type="EMBL" id="VORZ01000004">
    <property type="protein sequence ID" value="TXD96114.1"/>
    <property type="molecule type" value="Genomic_DNA"/>
</dbReference>
<evidence type="ECO:0000313" key="2">
    <source>
        <dbReference type="EMBL" id="TXD96114.1"/>
    </source>
</evidence>
<evidence type="ECO:0000256" key="1">
    <source>
        <dbReference type="SAM" id="MobiDB-lite"/>
    </source>
</evidence>
<dbReference type="Proteomes" id="UP000321903">
    <property type="component" value="Unassembled WGS sequence"/>
</dbReference>
<feature type="region of interest" description="Disordered" evidence="1">
    <location>
        <begin position="1"/>
        <end position="20"/>
    </location>
</feature>
<name>A0A5C6ZZZ0_9GAMM</name>
<protein>
    <submittedName>
        <fullName evidence="2">DNA glycosylase</fullName>
    </submittedName>
</protein>
<evidence type="ECO:0000313" key="3">
    <source>
        <dbReference type="Proteomes" id="UP000321903"/>
    </source>
</evidence>
<dbReference type="AlphaFoldDB" id="A0A5C6ZZZ0"/>
<gene>
    <name evidence="2" type="ORF">ES754_10785</name>
</gene>
<comment type="caution">
    <text evidence="2">The sequence shown here is derived from an EMBL/GenBank/DDBJ whole genome shotgun (WGS) entry which is preliminary data.</text>
</comment>
<reference evidence="2 3" key="1">
    <citation type="submission" date="2019-08" db="EMBL/GenBank/DDBJ databases">
        <title>Genome sequence of Psychrobacter frigidicola ACAM304 (type strain).</title>
        <authorList>
            <person name="Bowman J.P."/>
        </authorList>
    </citation>
    <scope>NUCLEOTIDE SEQUENCE [LARGE SCALE GENOMIC DNA]</scope>
    <source>
        <strain evidence="2 3">ACAM 304</strain>
    </source>
</reference>
<dbReference type="Gene3D" id="3.40.470.10">
    <property type="entry name" value="Uracil-DNA glycosylase-like domain"/>
    <property type="match status" value="1"/>
</dbReference>
<dbReference type="InterPro" id="IPR036895">
    <property type="entry name" value="Uracil-DNA_glycosylase-like_sf"/>
</dbReference>
<dbReference type="SUPFAM" id="SSF52141">
    <property type="entry name" value="Uracil-DNA glycosylase-like"/>
    <property type="match status" value="1"/>
</dbReference>
<dbReference type="OrthoDB" id="9794144at2"/>
<proteinExistence type="predicted"/>
<organism evidence="2 3">
    <name type="scientific">Psychrobacter frigidicola</name>
    <dbReference type="NCBI Taxonomy" id="45611"/>
    <lineage>
        <taxon>Bacteria</taxon>
        <taxon>Pseudomonadati</taxon>
        <taxon>Pseudomonadota</taxon>
        <taxon>Gammaproteobacteria</taxon>
        <taxon>Moraxellales</taxon>
        <taxon>Moraxellaceae</taxon>
        <taxon>Psychrobacter</taxon>
    </lineage>
</organism>
<dbReference type="CDD" id="cd10032">
    <property type="entry name" value="UDG-F6_HDG"/>
    <property type="match status" value="1"/>
</dbReference>
<feature type="compositionally biased region" description="Polar residues" evidence="1">
    <location>
        <begin position="8"/>
        <end position="20"/>
    </location>
</feature>
<sequence>MKNIMTKPLSNTHTDQSKPANDFVWSQTLNTESANESANIETHPFGPVLPPDATVMMMGSFPPTADKWAMRFHYPNFQNDMWRIYGRVFFDDADYFRVGDEKRFDPERIRDFMFERGIASCPTVVQAIRETGNASDKNLTVVTTVDLDSILPQVPKVEALFTTGGKATEVLLNLLNTPPAKSKYPKTNQSIDYPYQSHDVQPSYKAEKVHDLTLYRLPSTSRAYPLALDKKVAAYKEFFAKVGKL</sequence>